<keyword evidence="2" id="KW-0804">Transcription</keyword>
<dbReference type="SMART" id="SM01043">
    <property type="entry name" value="BTAD"/>
    <property type="match status" value="1"/>
</dbReference>
<dbReference type="PANTHER" id="PTHR35807">
    <property type="entry name" value="TRANSCRIPTIONAL REGULATOR REDD-RELATED"/>
    <property type="match status" value="1"/>
</dbReference>
<dbReference type="EMBL" id="JAPIUX010000008">
    <property type="protein sequence ID" value="MCX2561418.1"/>
    <property type="molecule type" value="Genomic_DNA"/>
</dbReference>
<dbReference type="Gene3D" id="1.10.10.10">
    <property type="entry name" value="Winged helix-like DNA-binding domain superfamily/Winged helix DNA-binding domain"/>
    <property type="match status" value="1"/>
</dbReference>
<accession>A0ABT3Q7Y6</accession>
<feature type="region of interest" description="Disordered" evidence="3">
    <location>
        <begin position="260"/>
        <end position="281"/>
    </location>
</feature>
<dbReference type="Proteomes" id="UP001526446">
    <property type="component" value="Unassembled WGS sequence"/>
</dbReference>
<dbReference type="InterPro" id="IPR051677">
    <property type="entry name" value="AfsR-DnrI-RedD_regulator"/>
</dbReference>
<evidence type="ECO:0000259" key="4">
    <source>
        <dbReference type="SMART" id="SM01043"/>
    </source>
</evidence>
<evidence type="ECO:0000313" key="6">
    <source>
        <dbReference type="Proteomes" id="UP001526446"/>
    </source>
</evidence>
<sequence>MPTVNRPGFHKTETAILRVRLLGHMDVTSLADDSLLPNGTKTKGLLAILALSDRRPVARTRLAELLWSQRSSEQARASLRQEIHRLQETLSPLGVPVLDVQRQSLALLPGLTSVDAERFMTSTPGNVLNLPEAPAALLENLTAVDPAFSVWLAEQRTRLRQHILHQLEALLATTPEPTTAREAARRLLRMEPLHEGAWRARIFSETLCGEQGAALLSAETCIRAFQETVGAPPGEETMRLISEIRSTHYKGTRLVSRQEDRALPRWAETTSPAEPEHAPPARAALHGSKHISTLVFLSCPDNVTDQAVISLAEEFRDELCLSMARHEILDVIMLPQRFPSATPEDLEIFRQKDTDFILSVTLTSQQDGKPHLTLQAFDTRLNGAIVWGYRLAFTQDMLIRLSNRISSVLVWTLLMTESRRLGSKPLAELAPIGMALRAFNLSLRNDPAIAHSIDELLHQAEKRAPEEAFILFVHGQYLLLQAFEQWDTPLASLMVPIVDLMRRNLALVPTSMSARFLLAVSLLYMQRREEALALLQQMEAETPDPRDSQFILLEGLHALTGGDATTAARIYTDFFNMLPFMPMTTAADPNLVLSCFLAGQHTLALEKARNILITNPNRTAILLPALAAASALDQHDLAEEYAERLCLLQPDLTAARIEAHYAYLPPHMVKLVLEALKKGGFLLQDHAPLRPRPAESASRRLAGLPRQDMKRTKTHSTMNRT</sequence>
<dbReference type="Gene3D" id="1.25.40.10">
    <property type="entry name" value="Tetratricopeptide repeat domain"/>
    <property type="match status" value="2"/>
</dbReference>
<dbReference type="PANTHER" id="PTHR35807:SF1">
    <property type="entry name" value="TRANSCRIPTIONAL REGULATOR REDD"/>
    <property type="match status" value="1"/>
</dbReference>
<name>A0ABT3Q7Y6_9PROT</name>
<dbReference type="InterPro" id="IPR005158">
    <property type="entry name" value="BTAD"/>
</dbReference>
<evidence type="ECO:0000256" key="3">
    <source>
        <dbReference type="SAM" id="MobiDB-lite"/>
    </source>
</evidence>
<organism evidence="5 6">
    <name type="scientific">Acetobacter farinalis</name>
    <dbReference type="NCBI Taxonomy" id="1260984"/>
    <lineage>
        <taxon>Bacteria</taxon>
        <taxon>Pseudomonadati</taxon>
        <taxon>Pseudomonadota</taxon>
        <taxon>Alphaproteobacteria</taxon>
        <taxon>Acetobacterales</taxon>
        <taxon>Acetobacteraceae</taxon>
        <taxon>Acetobacter</taxon>
    </lineage>
</organism>
<dbReference type="InterPro" id="IPR036388">
    <property type="entry name" value="WH-like_DNA-bd_sf"/>
</dbReference>
<keyword evidence="1" id="KW-0805">Transcription regulation</keyword>
<dbReference type="InterPro" id="IPR011990">
    <property type="entry name" value="TPR-like_helical_dom_sf"/>
</dbReference>
<evidence type="ECO:0000313" key="5">
    <source>
        <dbReference type="EMBL" id="MCX2561418.1"/>
    </source>
</evidence>
<reference evidence="5 6" key="1">
    <citation type="submission" date="2022-11" db="EMBL/GenBank/DDBJ databases">
        <title>Genome sequencing of Acetobacter type strain.</title>
        <authorList>
            <person name="Heo J."/>
            <person name="Lee D."/>
            <person name="Han B.-H."/>
            <person name="Hong S.-B."/>
            <person name="Kwon S.-W."/>
        </authorList>
    </citation>
    <scope>NUCLEOTIDE SEQUENCE [LARGE SCALE GENOMIC DNA]</scope>
    <source>
        <strain evidence="5 6">KACC 21251</strain>
    </source>
</reference>
<gene>
    <name evidence="5" type="ORF">OQ252_08435</name>
</gene>
<proteinExistence type="predicted"/>
<feature type="region of interest" description="Disordered" evidence="3">
    <location>
        <begin position="687"/>
        <end position="721"/>
    </location>
</feature>
<dbReference type="RefSeq" id="WP_166121937.1">
    <property type="nucleotide sequence ID" value="NZ_JAPIUX010000008.1"/>
</dbReference>
<keyword evidence="6" id="KW-1185">Reference proteome</keyword>
<dbReference type="SUPFAM" id="SSF48452">
    <property type="entry name" value="TPR-like"/>
    <property type="match status" value="1"/>
</dbReference>
<feature type="domain" description="Bacterial transcriptional activator" evidence="4">
    <location>
        <begin position="114"/>
        <end position="245"/>
    </location>
</feature>
<protein>
    <submittedName>
        <fullName evidence="5">BTAD domain-containing putative transcriptional regulator</fullName>
    </submittedName>
</protein>
<evidence type="ECO:0000256" key="1">
    <source>
        <dbReference type="ARBA" id="ARBA00023015"/>
    </source>
</evidence>
<evidence type="ECO:0000256" key="2">
    <source>
        <dbReference type="ARBA" id="ARBA00023163"/>
    </source>
</evidence>
<comment type="caution">
    <text evidence="5">The sequence shown here is derived from an EMBL/GenBank/DDBJ whole genome shotgun (WGS) entry which is preliminary data.</text>
</comment>
<dbReference type="Pfam" id="PF03704">
    <property type="entry name" value="BTAD"/>
    <property type="match status" value="1"/>
</dbReference>